<name>A0AC34G248_9BILA</name>
<sequence>MSNDAEVWRQKANECFKNENYDTALNLYNRAIKCDPELPVLNLNISLTCLKLESFYDAYEAAKLGLEKNGDREKALYRMGQAAYGMQKFEESANLFVEVVKKFPGNVTAREQLKRTMARLAEQRHGKFNFKAMYLESKKEKPELDVADYIGPIKVENIPGKGRGIIATKDIKEGTLLAVSKAYASGSSQDFSGVMIAVDRKRAYSCAQIMQVFKTTEKLSKNPNDAKKLYDLSQGDVDMDSEKEEVPYGVIDVAKIFRISKCNQFADKEDQRKSELSGKNTNCYLFILPSYFNHSCMANAHRTFYDDVMVLHAVGDIKKGEEICLSYFPPSNKYSERKNRCENWNFICCCKLCEVDSNDAFCESRDEMVNEFSQYASANLNSLPKVIVKGELLLKKVVRETYSKRNELYTKLAELLISLAKIYFKNGNSTKSIEYFEEAINIMEKGSFTYFIQIAEVYATLQASYLSVGNMIKAAKIEEKAIKLNFCEDFEHYQMILFGKPNCNK</sequence>
<protein>
    <submittedName>
        <fullName evidence="2">SET domain-containing protein</fullName>
    </submittedName>
</protein>
<proteinExistence type="predicted"/>
<evidence type="ECO:0000313" key="2">
    <source>
        <dbReference type="WBParaSite" id="ES5_v2.g23776.t1"/>
    </source>
</evidence>
<dbReference type="WBParaSite" id="ES5_v2.g23776.t1">
    <property type="protein sequence ID" value="ES5_v2.g23776.t1"/>
    <property type="gene ID" value="ES5_v2.g23776"/>
</dbReference>
<reference evidence="2" key="1">
    <citation type="submission" date="2022-11" db="UniProtKB">
        <authorList>
            <consortium name="WormBaseParasite"/>
        </authorList>
    </citation>
    <scope>IDENTIFICATION</scope>
</reference>
<evidence type="ECO:0000313" key="1">
    <source>
        <dbReference type="Proteomes" id="UP000887579"/>
    </source>
</evidence>
<dbReference type="Proteomes" id="UP000887579">
    <property type="component" value="Unplaced"/>
</dbReference>
<accession>A0AC34G248</accession>
<organism evidence="1 2">
    <name type="scientific">Panagrolaimus sp. ES5</name>
    <dbReference type="NCBI Taxonomy" id="591445"/>
    <lineage>
        <taxon>Eukaryota</taxon>
        <taxon>Metazoa</taxon>
        <taxon>Ecdysozoa</taxon>
        <taxon>Nematoda</taxon>
        <taxon>Chromadorea</taxon>
        <taxon>Rhabditida</taxon>
        <taxon>Tylenchina</taxon>
        <taxon>Panagrolaimomorpha</taxon>
        <taxon>Panagrolaimoidea</taxon>
        <taxon>Panagrolaimidae</taxon>
        <taxon>Panagrolaimus</taxon>
    </lineage>
</organism>